<dbReference type="RefSeq" id="WP_187026910.1">
    <property type="nucleotide sequence ID" value="NZ_JACRUP010000015.1"/>
</dbReference>
<dbReference type="Pfam" id="PF02481">
    <property type="entry name" value="DNA_processg_A"/>
    <property type="match status" value="1"/>
</dbReference>
<dbReference type="Gene3D" id="3.40.50.450">
    <property type="match status" value="1"/>
</dbReference>
<sequence length="376" mass="41264">MPTDQRDLAMWLALSFTPKLTQKNLSRLLSRDALTNLAGYTAQQWLALGLTDQQVDYLLGQAKQDIEQCLMWQQQAAQRHIIPLYDEVNYPPLLREIPSPPKVLFVEGQRHWLKQPQIAIVGSRNATIDNQHIAQQFAGELAAHDIVITSGLALGIDGYAHDGALKAGGATLAVLGSGLNCIYPTRHKTLAERIKDNGALISEFRPNTPPRAEHFPRRNRIISGLSLGVLVVEAAEKSGSLITARYAIEQGRDVFVIPGPITSTNSQGSNQLIRQGACLVQTVEDILAEVENLLNWCKDSPSSTQGELFCCPNDEEQLPFPELLANVGVEATPVDILAQRTHIPVQEVMMQLLELELLGHVVAVSGGYIRKGRGKL</sequence>
<dbReference type="AlphaFoldDB" id="A0A9X0UIN6"/>
<dbReference type="SUPFAM" id="SSF102405">
    <property type="entry name" value="MCP/YpsA-like"/>
    <property type="match status" value="1"/>
</dbReference>
<dbReference type="NCBIfam" id="TIGR00732">
    <property type="entry name" value="dprA"/>
    <property type="match status" value="1"/>
</dbReference>
<reference evidence="4" key="1">
    <citation type="submission" date="2020-08" db="EMBL/GenBank/DDBJ databases">
        <title>Genome Sequencing and Pan-Genome Analysis of Migratory bird Vibrio Strains, Inner Mongolia.</title>
        <authorList>
            <person name="Zheng L."/>
        </authorList>
    </citation>
    <scope>NUCLEOTIDE SEQUENCE</scope>
    <source>
        <strain evidence="4">M13F</strain>
    </source>
</reference>
<dbReference type="InterPro" id="IPR036388">
    <property type="entry name" value="WH-like_DNA-bd_sf"/>
</dbReference>
<feature type="domain" description="Smf/DprA SLOG" evidence="2">
    <location>
        <begin position="85"/>
        <end position="290"/>
    </location>
</feature>
<dbReference type="InterPro" id="IPR003488">
    <property type="entry name" value="DprA"/>
</dbReference>
<gene>
    <name evidence="4" type="primary">dprA</name>
    <name evidence="4" type="ORF">H8Q88_16845</name>
</gene>
<dbReference type="InterPro" id="IPR041614">
    <property type="entry name" value="DprA_WH"/>
</dbReference>
<evidence type="ECO:0000259" key="3">
    <source>
        <dbReference type="Pfam" id="PF17782"/>
    </source>
</evidence>
<dbReference type="EMBL" id="JACRUP010000015">
    <property type="protein sequence ID" value="MBC5852572.1"/>
    <property type="molecule type" value="Genomic_DNA"/>
</dbReference>
<dbReference type="GO" id="GO:0009294">
    <property type="term" value="P:DNA-mediated transformation"/>
    <property type="evidence" value="ECO:0007669"/>
    <property type="project" value="InterPro"/>
</dbReference>
<dbReference type="Gene3D" id="1.10.10.10">
    <property type="entry name" value="Winged helix-like DNA-binding domain superfamily/Winged helix DNA-binding domain"/>
    <property type="match status" value="1"/>
</dbReference>
<proteinExistence type="inferred from homology"/>
<protein>
    <submittedName>
        <fullName evidence="4">DNA-protecting protein DprA</fullName>
    </submittedName>
</protein>
<keyword evidence="5" id="KW-1185">Reference proteome</keyword>
<dbReference type="Proteomes" id="UP000615796">
    <property type="component" value="Unassembled WGS sequence"/>
</dbReference>
<accession>A0A9X0UIN6</accession>
<evidence type="ECO:0000256" key="1">
    <source>
        <dbReference type="ARBA" id="ARBA00006525"/>
    </source>
</evidence>
<name>A0A9X0UIN6_VIBME</name>
<evidence type="ECO:0000313" key="5">
    <source>
        <dbReference type="Proteomes" id="UP000615796"/>
    </source>
</evidence>
<dbReference type="Pfam" id="PF17782">
    <property type="entry name" value="WHD_DprA"/>
    <property type="match status" value="1"/>
</dbReference>
<dbReference type="PANTHER" id="PTHR43022:SF1">
    <property type="entry name" value="PROTEIN SMF"/>
    <property type="match status" value="1"/>
</dbReference>
<comment type="caution">
    <text evidence="4">The sequence shown here is derived from an EMBL/GenBank/DDBJ whole genome shotgun (WGS) entry which is preliminary data.</text>
</comment>
<dbReference type="InterPro" id="IPR057666">
    <property type="entry name" value="DrpA_SLOG"/>
</dbReference>
<evidence type="ECO:0000259" key="2">
    <source>
        <dbReference type="Pfam" id="PF02481"/>
    </source>
</evidence>
<dbReference type="PANTHER" id="PTHR43022">
    <property type="entry name" value="PROTEIN SMF"/>
    <property type="match status" value="1"/>
</dbReference>
<evidence type="ECO:0000313" key="4">
    <source>
        <dbReference type="EMBL" id="MBC5852572.1"/>
    </source>
</evidence>
<comment type="similarity">
    <text evidence="1">Belongs to the DprA/Smf family.</text>
</comment>
<feature type="domain" description="DprA winged helix" evidence="3">
    <location>
        <begin position="322"/>
        <end position="367"/>
    </location>
</feature>
<organism evidence="4 5">
    <name type="scientific">Vibrio metschnikovii</name>
    <dbReference type="NCBI Taxonomy" id="28172"/>
    <lineage>
        <taxon>Bacteria</taxon>
        <taxon>Pseudomonadati</taxon>
        <taxon>Pseudomonadota</taxon>
        <taxon>Gammaproteobacteria</taxon>
        <taxon>Vibrionales</taxon>
        <taxon>Vibrionaceae</taxon>
        <taxon>Vibrio</taxon>
    </lineage>
</organism>